<proteinExistence type="predicted"/>
<dbReference type="EMBL" id="FNJM01000010">
    <property type="protein sequence ID" value="SDP64066.1"/>
    <property type="molecule type" value="Genomic_DNA"/>
</dbReference>
<protein>
    <submittedName>
        <fullName evidence="1">Putative membrane protein, TIGR04086 family</fullName>
    </submittedName>
</protein>
<dbReference type="RefSeq" id="WP_089971281.1">
    <property type="nucleotide sequence ID" value="NZ_CP071376.1"/>
</dbReference>
<dbReference type="Proteomes" id="UP000198597">
    <property type="component" value="Unassembled WGS sequence"/>
</dbReference>
<evidence type="ECO:0000313" key="2">
    <source>
        <dbReference type="Proteomes" id="UP000198597"/>
    </source>
</evidence>
<dbReference type="GeneID" id="65310661"/>
<organism evidence="1 2">
    <name type="scientific">Clostridium gasigenes</name>
    <dbReference type="NCBI Taxonomy" id="94869"/>
    <lineage>
        <taxon>Bacteria</taxon>
        <taxon>Bacillati</taxon>
        <taxon>Bacillota</taxon>
        <taxon>Clostridia</taxon>
        <taxon>Eubacteriales</taxon>
        <taxon>Clostridiaceae</taxon>
        <taxon>Clostridium</taxon>
    </lineage>
</organism>
<dbReference type="OrthoDB" id="2086722at2"/>
<evidence type="ECO:0000313" key="1">
    <source>
        <dbReference type="EMBL" id="SDP64066.1"/>
    </source>
</evidence>
<name>A0A1H0UDX5_9CLOT</name>
<dbReference type="NCBIfam" id="TIGR04086">
    <property type="entry name" value="TIGR04086_membr"/>
    <property type="match status" value="1"/>
</dbReference>
<sequence length="122" mass="13345">MEIKDFSKNIIKGVLYALVISIVFNLIFSIVMTKVDFSETVLNVIYVVISCVALVIGAIVAAKSQGSKGWMIGLTVGTIYYIALYLIYILFGGEAHLGMYEFYRFLMSIGVGTLAGMLGINL</sequence>
<keyword evidence="2" id="KW-1185">Reference proteome</keyword>
<dbReference type="AlphaFoldDB" id="A0A1H0UDX5"/>
<accession>A0A1H0UDX5</accession>
<dbReference type="Pfam" id="PF12670">
    <property type="entry name" value="DUF3792"/>
    <property type="match status" value="1"/>
</dbReference>
<reference evidence="1 2" key="1">
    <citation type="submission" date="2016-10" db="EMBL/GenBank/DDBJ databases">
        <authorList>
            <person name="de Groot N.N."/>
        </authorList>
    </citation>
    <scope>NUCLEOTIDE SEQUENCE [LARGE SCALE GENOMIC DNA]</scope>
    <source>
        <strain evidence="1 2">DSM 12272</strain>
    </source>
</reference>
<gene>
    <name evidence="1" type="ORF">SAMN04488529_11048</name>
</gene>
<dbReference type="InterPro" id="IPR023804">
    <property type="entry name" value="DUF3792_TM"/>
</dbReference>
<dbReference type="STRING" id="94869.SAMN04488529_11048"/>